<evidence type="ECO:0000313" key="5">
    <source>
        <dbReference type="Proteomes" id="UP000598971"/>
    </source>
</evidence>
<name>A0A8J8JS96_9BACT</name>
<evidence type="ECO:0000256" key="2">
    <source>
        <dbReference type="ARBA" id="ARBA00022679"/>
    </source>
</evidence>
<dbReference type="InterPro" id="IPR012263">
    <property type="entry name" value="M_m6A_EcoRV"/>
</dbReference>
<dbReference type="Pfam" id="PF02086">
    <property type="entry name" value="MethyltransfD12"/>
    <property type="match status" value="1"/>
</dbReference>
<accession>A0A8J8JS96</accession>
<keyword evidence="2" id="KW-0808">Transferase</keyword>
<dbReference type="GO" id="GO:0032259">
    <property type="term" value="P:methylation"/>
    <property type="evidence" value="ECO:0007669"/>
    <property type="project" value="UniProtKB-KW"/>
</dbReference>
<dbReference type="SUPFAM" id="SSF53335">
    <property type="entry name" value="S-adenosyl-L-methionine-dependent methyltransferases"/>
    <property type="match status" value="1"/>
</dbReference>
<dbReference type="GO" id="GO:0043565">
    <property type="term" value="F:sequence-specific DNA binding"/>
    <property type="evidence" value="ECO:0007669"/>
    <property type="project" value="TreeGrafter"/>
</dbReference>
<sequence length="266" mass="30799">MKIQLKTPITYYGGKQRMLPYLLEKKPESYTLYNEPFCGGAAFFFALPPASVEVLNDTNKELINFYRVIQTRFTEVEKMISVTLHSRALHRDASVVYNNPHLFDEVKRAWALWVLSAQSFSAMLDGSWGYDKQENRTSKLLQTRKDRFTFELAERLQNVQLECSDAIYIIESRDTPTSFHYVDPPYIGSDCGHYDGYTDDDFERLLQSLSRVKGKFLLSSYPGKLLNKYAAKHGWHMWSVEQKVSVNAKSGYLKRKVEVLTANYPI</sequence>
<reference evidence="4" key="1">
    <citation type="submission" date="2019-10" db="EMBL/GenBank/DDBJ databases">
        <title>Draft genome sequence of Panacibacter sp. KCS-6.</title>
        <authorList>
            <person name="Yim K.J."/>
        </authorList>
    </citation>
    <scope>NUCLEOTIDE SEQUENCE</scope>
    <source>
        <strain evidence="4">KCS-6</strain>
    </source>
</reference>
<dbReference type="GO" id="GO:1904047">
    <property type="term" value="F:S-adenosyl-L-methionine binding"/>
    <property type="evidence" value="ECO:0007669"/>
    <property type="project" value="TreeGrafter"/>
</dbReference>
<keyword evidence="5" id="KW-1185">Reference proteome</keyword>
<organism evidence="4 5">
    <name type="scientific">Limnovirga soli</name>
    <dbReference type="NCBI Taxonomy" id="2656915"/>
    <lineage>
        <taxon>Bacteria</taxon>
        <taxon>Pseudomonadati</taxon>
        <taxon>Bacteroidota</taxon>
        <taxon>Chitinophagia</taxon>
        <taxon>Chitinophagales</taxon>
        <taxon>Chitinophagaceae</taxon>
        <taxon>Limnovirga</taxon>
    </lineage>
</organism>
<dbReference type="EMBL" id="WHPF01000002">
    <property type="protein sequence ID" value="NNV54513.1"/>
    <property type="molecule type" value="Genomic_DNA"/>
</dbReference>
<dbReference type="AlphaFoldDB" id="A0A8J8JS96"/>
<proteinExistence type="predicted"/>
<dbReference type="GO" id="GO:0009007">
    <property type="term" value="F:site-specific DNA-methyltransferase (adenine-specific) activity"/>
    <property type="evidence" value="ECO:0007669"/>
    <property type="project" value="UniProtKB-EC"/>
</dbReference>
<dbReference type="Proteomes" id="UP000598971">
    <property type="component" value="Unassembled WGS sequence"/>
</dbReference>
<dbReference type="PRINTS" id="PR00505">
    <property type="entry name" value="D12N6MTFRASE"/>
</dbReference>
<dbReference type="InterPro" id="IPR029063">
    <property type="entry name" value="SAM-dependent_MTases_sf"/>
</dbReference>
<evidence type="ECO:0000256" key="1">
    <source>
        <dbReference type="ARBA" id="ARBA00022603"/>
    </source>
</evidence>
<dbReference type="RefSeq" id="WP_171606430.1">
    <property type="nucleotide sequence ID" value="NZ_WHPF01000002.1"/>
</dbReference>
<protein>
    <submittedName>
        <fullName evidence="4">DNA adenine methylase</fullName>
    </submittedName>
</protein>
<keyword evidence="1 4" id="KW-0489">Methyltransferase</keyword>
<dbReference type="GO" id="GO:0009307">
    <property type="term" value="P:DNA restriction-modification system"/>
    <property type="evidence" value="ECO:0007669"/>
    <property type="project" value="InterPro"/>
</dbReference>
<dbReference type="InterPro" id="IPR012327">
    <property type="entry name" value="MeTrfase_D12"/>
</dbReference>
<evidence type="ECO:0000313" key="4">
    <source>
        <dbReference type="EMBL" id="NNV54513.1"/>
    </source>
</evidence>
<dbReference type="Gene3D" id="3.40.50.150">
    <property type="entry name" value="Vaccinia Virus protein VP39"/>
    <property type="match status" value="2"/>
</dbReference>
<evidence type="ECO:0000256" key="3">
    <source>
        <dbReference type="ARBA" id="ARBA00022691"/>
    </source>
</evidence>
<keyword evidence="3" id="KW-0949">S-adenosyl-L-methionine</keyword>
<dbReference type="PANTHER" id="PTHR30481">
    <property type="entry name" value="DNA ADENINE METHYLASE"/>
    <property type="match status" value="1"/>
</dbReference>
<gene>
    <name evidence="4" type="ORF">GD597_03505</name>
</gene>
<dbReference type="GO" id="GO:0006298">
    <property type="term" value="P:mismatch repair"/>
    <property type="evidence" value="ECO:0007669"/>
    <property type="project" value="TreeGrafter"/>
</dbReference>
<dbReference type="PIRSF" id="PIRSF000398">
    <property type="entry name" value="M_m6A_EcoRV"/>
    <property type="match status" value="1"/>
</dbReference>
<comment type="caution">
    <text evidence="4">The sequence shown here is derived from an EMBL/GenBank/DDBJ whole genome shotgun (WGS) entry which is preliminary data.</text>
</comment>